<organism evidence="1 2">
    <name type="scientific">Hymenobacter montanus</name>
    <dbReference type="NCBI Taxonomy" id="2771359"/>
    <lineage>
        <taxon>Bacteria</taxon>
        <taxon>Pseudomonadati</taxon>
        <taxon>Bacteroidota</taxon>
        <taxon>Cytophagia</taxon>
        <taxon>Cytophagales</taxon>
        <taxon>Hymenobacteraceae</taxon>
        <taxon>Hymenobacter</taxon>
    </lineage>
</organism>
<dbReference type="AlphaFoldDB" id="A0A927GL13"/>
<evidence type="ECO:0000313" key="1">
    <source>
        <dbReference type="EMBL" id="MBD2770168.1"/>
    </source>
</evidence>
<evidence type="ECO:0000313" key="2">
    <source>
        <dbReference type="Proteomes" id="UP000612233"/>
    </source>
</evidence>
<comment type="caution">
    <text evidence="1">The sequence shown here is derived from an EMBL/GenBank/DDBJ whole genome shotgun (WGS) entry which is preliminary data.</text>
</comment>
<sequence>MPKIVEKNKETGECLVFDFPSNWKVVKYDQEEDSSIDEEAGFYRRIILGEESADDDAQGIRAMDIVCRLPGKPKRLQLIEVKDDRKRKIAKGDRETELYKTLLLKTVGTLAGLTLAERLGDDSLRPMACMTQKPAIEVILFLIEPPEEPVPIVGSKRTLRRLVHQQLKTTLDQRLSAALNRWGLLFTLYNLSNRLPPDWQVREIR</sequence>
<accession>A0A927GL13</accession>
<proteinExistence type="predicted"/>
<dbReference type="EMBL" id="JACXAD010000030">
    <property type="protein sequence ID" value="MBD2770168.1"/>
    <property type="molecule type" value="Genomic_DNA"/>
</dbReference>
<dbReference type="Proteomes" id="UP000612233">
    <property type="component" value="Unassembled WGS sequence"/>
</dbReference>
<reference evidence="1" key="1">
    <citation type="submission" date="2020-09" db="EMBL/GenBank/DDBJ databases">
        <authorList>
            <person name="Kim M.K."/>
        </authorList>
    </citation>
    <scope>NUCLEOTIDE SEQUENCE</scope>
    <source>
        <strain evidence="1">BT664</strain>
    </source>
</reference>
<name>A0A927GL13_9BACT</name>
<dbReference type="RefSeq" id="WP_191006979.1">
    <property type="nucleotide sequence ID" value="NZ_JACXAD010000030.1"/>
</dbReference>
<gene>
    <name evidence="1" type="ORF">IC235_19960</name>
</gene>
<protein>
    <submittedName>
        <fullName evidence="1">Uncharacterized protein</fullName>
    </submittedName>
</protein>
<keyword evidence="2" id="KW-1185">Reference proteome</keyword>